<dbReference type="AlphaFoldDB" id="A0A1H6IWD4"/>
<dbReference type="Gene3D" id="3.20.20.140">
    <property type="entry name" value="Metal-dependent hydrolases"/>
    <property type="match status" value="1"/>
</dbReference>
<dbReference type="STRING" id="1267564.SAMN05192561_103274"/>
<evidence type="ECO:0000313" key="4">
    <source>
        <dbReference type="Proteomes" id="UP000199215"/>
    </source>
</evidence>
<dbReference type="PANTHER" id="PTHR42924">
    <property type="entry name" value="EXONUCLEASE"/>
    <property type="match status" value="1"/>
</dbReference>
<sequence>MVPPRDDRSGDDPPSGDADERVIADLHAHTTASDGSLTIPDVPTAAERAGIEWVAITDHDRIHPELSAPVTERDGVRIVRGIELRVEAPAVRYDLLGYAVERTDALDAETDRLQADRMDRGRRIIDRVEDRTGATLDIDPHPGIGRPHIARAIADSPAPYDYDDAFAELIGAGCPCYVPRDITPIDRGIDLLRDACAIVGLAHPFRYRDPDAALEIARDLDAVERWYPYGSDVDPDYDRIDRLADDATLLRTGGSDAHDRTLGRAGLTAAAFEPIRRALPAPE</sequence>
<dbReference type="SMART" id="SM00481">
    <property type="entry name" value="POLIIIAc"/>
    <property type="match status" value="1"/>
</dbReference>
<protein>
    <recommendedName>
        <fullName evidence="2">Polymerase/histidinol phosphatase N-terminal domain-containing protein</fullName>
    </recommendedName>
</protein>
<dbReference type="GO" id="GO:0035312">
    <property type="term" value="F:5'-3' DNA exonuclease activity"/>
    <property type="evidence" value="ECO:0007669"/>
    <property type="project" value="TreeGrafter"/>
</dbReference>
<proteinExistence type="predicted"/>
<evidence type="ECO:0000256" key="1">
    <source>
        <dbReference type="SAM" id="MobiDB-lite"/>
    </source>
</evidence>
<dbReference type="InterPro" id="IPR003141">
    <property type="entry name" value="Pol/His_phosphatase_N"/>
</dbReference>
<reference evidence="3 4" key="1">
    <citation type="submission" date="2016-10" db="EMBL/GenBank/DDBJ databases">
        <authorList>
            <person name="de Groot N.N."/>
        </authorList>
    </citation>
    <scope>NUCLEOTIDE SEQUENCE [LARGE SCALE GENOMIC DNA]</scope>
    <source>
        <strain evidence="3 4">IBRC-M10418</strain>
    </source>
</reference>
<dbReference type="RefSeq" id="WP_092816826.1">
    <property type="nucleotide sequence ID" value="NZ_FNWU01000003.1"/>
</dbReference>
<dbReference type="Gene3D" id="1.10.150.650">
    <property type="match status" value="1"/>
</dbReference>
<evidence type="ECO:0000259" key="2">
    <source>
        <dbReference type="SMART" id="SM00481"/>
    </source>
</evidence>
<dbReference type="InterPro" id="IPR052018">
    <property type="entry name" value="PHP_domain"/>
</dbReference>
<dbReference type="PANTHER" id="PTHR42924:SF18">
    <property type="entry name" value="POLYMERASE_HISTIDINOL PHOSPHATASE N-TERMINAL DOMAIN-CONTAINING PROTEIN"/>
    <property type="match status" value="1"/>
</dbReference>
<keyword evidence="4" id="KW-1185">Reference proteome</keyword>
<feature type="region of interest" description="Disordered" evidence="1">
    <location>
        <begin position="1"/>
        <end position="20"/>
    </location>
</feature>
<dbReference type="EMBL" id="FNWU01000003">
    <property type="protein sequence ID" value="SEH50778.1"/>
    <property type="molecule type" value="Genomic_DNA"/>
</dbReference>
<dbReference type="Proteomes" id="UP000199215">
    <property type="component" value="Unassembled WGS sequence"/>
</dbReference>
<dbReference type="SUPFAM" id="SSF89550">
    <property type="entry name" value="PHP domain-like"/>
    <property type="match status" value="1"/>
</dbReference>
<feature type="compositionally biased region" description="Basic and acidic residues" evidence="1">
    <location>
        <begin position="1"/>
        <end position="11"/>
    </location>
</feature>
<dbReference type="InterPro" id="IPR004013">
    <property type="entry name" value="PHP_dom"/>
</dbReference>
<dbReference type="GO" id="GO:0004534">
    <property type="term" value="F:5'-3' RNA exonuclease activity"/>
    <property type="evidence" value="ECO:0007669"/>
    <property type="project" value="TreeGrafter"/>
</dbReference>
<dbReference type="OrthoDB" id="196608at2157"/>
<organism evidence="3 4">
    <name type="scientific">Halopenitus malekzadehii</name>
    <dbReference type="NCBI Taxonomy" id="1267564"/>
    <lineage>
        <taxon>Archaea</taxon>
        <taxon>Methanobacteriati</taxon>
        <taxon>Methanobacteriota</taxon>
        <taxon>Stenosarchaea group</taxon>
        <taxon>Halobacteria</taxon>
        <taxon>Halobacteriales</taxon>
        <taxon>Haloferacaceae</taxon>
        <taxon>Halopenitus</taxon>
    </lineage>
</organism>
<dbReference type="Pfam" id="PF02811">
    <property type="entry name" value="PHP"/>
    <property type="match status" value="1"/>
</dbReference>
<gene>
    <name evidence="3" type="ORF">SAMN05192561_103274</name>
</gene>
<accession>A0A1H6IWD4</accession>
<name>A0A1H6IWD4_9EURY</name>
<feature type="domain" description="Polymerase/histidinol phosphatase N-terminal" evidence="2">
    <location>
        <begin position="24"/>
        <end position="88"/>
    </location>
</feature>
<evidence type="ECO:0000313" key="3">
    <source>
        <dbReference type="EMBL" id="SEH50778.1"/>
    </source>
</evidence>
<dbReference type="InterPro" id="IPR016195">
    <property type="entry name" value="Pol/histidinol_Pase-like"/>
</dbReference>